<evidence type="ECO:0000256" key="3">
    <source>
        <dbReference type="ARBA" id="ARBA00022475"/>
    </source>
</evidence>
<dbReference type="GO" id="GO:0008381">
    <property type="term" value="F:mechanosensitive monoatomic ion channel activity"/>
    <property type="evidence" value="ECO:0007669"/>
    <property type="project" value="InterPro"/>
</dbReference>
<keyword evidence="3" id="KW-1003">Cell membrane</keyword>
<keyword evidence="8" id="KW-0407">Ion channel</keyword>
<keyword evidence="4 9" id="KW-0812">Transmembrane</keyword>
<evidence type="ECO:0000256" key="9">
    <source>
        <dbReference type="SAM" id="Phobius"/>
    </source>
</evidence>
<dbReference type="Gene3D" id="1.10.1200.120">
    <property type="entry name" value="Large-conductance mechanosensitive channel, MscL, domain 1"/>
    <property type="match status" value="1"/>
</dbReference>
<dbReference type="AlphaFoldDB" id="Q0W1L4"/>
<organism evidence="10 11">
    <name type="scientific">Methanocella arvoryzae (strain DSM 22066 / NBRC 105507 / MRE50)</name>
    <dbReference type="NCBI Taxonomy" id="351160"/>
    <lineage>
        <taxon>Archaea</taxon>
        <taxon>Methanobacteriati</taxon>
        <taxon>Methanobacteriota</taxon>
        <taxon>Stenosarchaea group</taxon>
        <taxon>Methanomicrobia</taxon>
        <taxon>Methanocellales</taxon>
        <taxon>Methanocellaceae</taxon>
        <taxon>Methanocella</taxon>
    </lineage>
</organism>
<keyword evidence="5 9" id="KW-1133">Transmembrane helix</keyword>
<proteinExistence type="predicted"/>
<evidence type="ECO:0000313" key="10">
    <source>
        <dbReference type="EMBL" id="CAJ37729.1"/>
    </source>
</evidence>
<dbReference type="STRING" id="351160.RCIX2683"/>
<keyword evidence="6" id="KW-0406">Ion transport</keyword>
<evidence type="ECO:0000256" key="5">
    <source>
        <dbReference type="ARBA" id="ARBA00022989"/>
    </source>
</evidence>
<feature type="transmembrane region" description="Helical" evidence="9">
    <location>
        <begin position="16"/>
        <end position="37"/>
    </location>
</feature>
<dbReference type="Proteomes" id="UP000000663">
    <property type="component" value="Chromosome"/>
</dbReference>
<keyword evidence="7 9" id="KW-0472">Membrane</keyword>
<comment type="subcellular location">
    <subcellularLocation>
        <location evidence="1">Membrane</location>
        <topology evidence="1">Multi-pass membrane protein</topology>
    </subcellularLocation>
</comment>
<evidence type="ECO:0000256" key="6">
    <source>
        <dbReference type="ARBA" id="ARBA00023065"/>
    </source>
</evidence>
<sequence length="103" mass="11256">MGIIQEFREFLEEYKVVGLAVAFIMGATVTTLVQSLVNDIIMPCINPLLASTGSDWKNATAVIGPVALKYGSFTSNLINFMIIAFVVFLIAKVVLKETKVTKK</sequence>
<dbReference type="OrthoDB" id="137361at2157"/>
<evidence type="ECO:0000256" key="7">
    <source>
        <dbReference type="ARBA" id="ARBA00023136"/>
    </source>
</evidence>
<evidence type="ECO:0000256" key="8">
    <source>
        <dbReference type="ARBA" id="ARBA00023303"/>
    </source>
</evidence>
<dbReference type="PANTHER" id="PTHR30266">
    <property type="entry name" value="MECHANOSENSITIVE CHANNEL MSCL"/>
    <property type="match status" value="1"/>
</dbReference>
<dbReference type="EMBL" id="AM114193">
    <property type="protein sequence ID" value="CAJ37729.1"/>
    <property type="molecule type" value="Genomic_DNA"/>
</dbReference>
<dbReference type="Pfam" id="PF01741">
    <property type="entry name" value="MscL"/>
    <property type="match status" value="1"/>
</dbReference>
<evidence type="ECO:0000313" key="11">
    <source>
        <dbReference type="Proteomes" id="UP000000663"/>
    </source>
</evidence>
<accession>Q0W1L4</accession>
<evidence type="ECO:0000256" key="1">
    <source>
        <dbReference type="ARBA" id="ARBA00004141"/>
    </source>
</evidence>
<name>Q0W1L4_METAR</name>
<feature type="transmembrane region" description="Helical" evidence="9">
    <location>
        <begin position="77"/>
        <end position="95"/>
    </location>
</feature>
<dbReference type="KEGG" id="rci:RCIX2683"/>
<dbReference type="NCBIfam" id="TIGR00220">
    <property type="entry name" value="mscL"/>
    <property type="match status" value="1"/>
</dbReference>
<evidence type="ECO:0000256" key="2">
    <source>
        <dbReference type="ARBA" id="ARBA00022448"/>
    </source>
</evidence>
<dbReference type="SUPFAM" id="SSF81330">
    <property type="entry name" value="Gated mechanosensitive channel"/>
    <property type="match status" value="1"/>
</dbReference>
<dbReference type="InterPro" id="IPR037673">
    <property type="entry name" value="MSC/AndL"/>
</dbReference>
<evidence type="ECO:0000256" key="4">
    <source>
        <dbReference type="ARBA" id="ARBA00022692"/>
    </source>
</evidence>
<keyword evidence="11" id="KW-1185">Reference proteome</keyword>
<reference evidence="10 11" key="1">
    <citation type="journal article" date="2006" name="Science">
        <title>Genome of rice cluster I archaea -- the key methane producers in the rice rhizosphere.</title>
        <authorList>
            <person name="Erkel C."/>
            <person name="Kube M."/>
            <person name="Reinhardt R."/>
            <person name="Liesack W."/>
        </authorList>
    </citation>
    <scope>NUCLEOTIDE SEQUENCE [LARGE SCALE GENOMIC DNA]</scope>
    <source>
        <strain evidence="11">DSM 22066 / NBRC 105507 / MRE50</strain>
    </source>
</reference>
<gene>
    <name evidence="10" type="primary">mscL</name>
    <name evidence="10" type="ORF">RCIX2683</name>
</gene>
<keyword evidence="2" id="KW-0813">Transport</keyword>
<dbReference type="InterPro" id="IPR001185">
    <property type="entry name" value="MS_channel"/>
</dbReference>
<protein>
    <submittedName>
        <fullName evidence="10">Large-conductance mechanosensitive ion channel</fullName>
    </submittedName>
</protein>
<dbReference type="eggNOG" id="arCOG05213">
    <property type="taxonomic scope" value="Archaea"/>
</dbReference>
<dbReference type="GO" id="GO:0016020">
    <property type="term" value="C:membrane"/>
    <property type="evidence" value="ECO:0007669"/>
    <property type="project" value="UniProtKB-SubCell"/>
</dbReference>
<dbReference type="PANTHER" id="PTHR30266:SF2">
    <property type="entry name" value="LARGE-CONDUCTANCE MECHANOSENSITIVE CHANNEL"/>
    <property type="match status" value="1"/>
</dbReference>
<dbReference type="InterPro" id="IPR036019">
    <property type="entry name" value="MscL_channel"/>
</dbReference>
<dbReference type="PATRIC" id="fig|351160.9.peg.555"/>